<name>A0A172TLE3_9BACL</name>
<dbReference type="EMBL" id="CP011388">
    <property type="protein sequence ID" value="ANE47802.1"/>
    <property type="molecule type" value="Genomic_DNA"/>
</dbReference>
<evidence type="ECO:0000313" key="4">
    <source>
        <dbReference type="EMBL" id="ANE47802.1"/>
    </source>
</evidence>
<sequence length="171" mass="19150">MNDLVVQLVEQYGYLFFFLAFSLGPFGVPIPNEITIITGGTMADTGILSPWAVYACIILGMLTAVTVGYWLGKWLGAPLMKRFERKEKHRRWIQLAEQLVQRYGNIAMFIGYFIPVVRYVVPVLMGAGGIKFQTFAAYSYPGAVTWTVIFFGIGHLWGNDIATMLAVIKIL</sequence>
<dbReference type="RefSeq" id="WP_068608885.1">
    <property type="nucleotide sequence ID" value="NZ_CP011388.1"/>
</dbReference>
<evidence type="ECO:0000259" key="3">
    <source>
        <dbReference type="Pfam" id="PF09335"/>
    </source>
</evidence>
<proteinExistence type="inferred from homology"/>
<dbReference type="PATRIC" id="fig|1178515.4.peg.3546"/>
<protein>
    <recommendedName>
        <fullName evidence="3">VTT domain-containing protein</fullName>
    </recommendedName>
</protein>
<comment type="similarity">
    <text evidence="1">Belongs to the DedA family.</text>
</comment>
<dbReference type="PANTHER" id="PTHR42709:SF9">
    <property type="entry name" value="ALKALINE PHOSPHATASE LIKE PROTEIN"/>
    <property type="match status" value="1"/>
</dbReference>
<keyword evidence="2" id="KW-0472">Membrane</keyword>
<keyword evidence="2" id="KW-1133">Transmembrane helix</keyword>
<feature type="transmembrane region" description="Helical" evidence="2">
    <location>
        <begin position="51"/>
        <end position="72"/>
    </location>
</feature>
<dbReference type="KEGG" id="pswu:SY83_17610"/>
<reference evidence="4 5" key="1">
    <citation type="submission" date="2015-01" db="EMBL/GenBank/DDBJ databases">
        <title>Paenibacillus swuensis/DY6/whole genome sequencing.</title>
        <authorList>
            <person name="Kim M.K."/>
            <person name="Srinivasan S."/>
            <person name="Lee J.-J."/>
        </authorList>
    </citation>
    <scope>NUCLEOTIDE SEQUENCE [LARGE SCALE GENOMIC DNA]</scope>
    <source>
        <strain evidence="4 5">DY6</strain>
    </source>
</reference>
<feature type="domain" description="VTT" evidence="3">
    <location>
        <begin position="30"/>
        <end position="155"/>
    </location>
</feature>
<evidence type="ECO:0000313" key="5">
    <source>
        <dbReference type="Proteomes" id="UP000076927"/>
    </source>
</evidence>
<feature type="transmembrane region" description="Helical" evidence="2">
    <location>
        <begin position="12"/>
        <end position="31"/>
    </location>
</feature>
<dbReference type="InterPro" id="IPR032816">
    <property type="entry name" value="VTT_dom"/>
</dbReference>
<keyword evidence="2" id="KW-0812">Transmembrane</keyword>
<evidence type="ECO:0000256" key="1">
    <source>
        <dbReference type="ARBA" id="ARBA00010792"/>
    </source>
</evidence>
<accession>A0A172TLE3</accession>
<dbReference type="Pfam" id="PF09335">
    <property type="entry name" value="VTT_dom"/>
    <property type="match status" value="1"/>
</dbReference>
<keyword evidence="5" id="KW-1185">Reference proteome</keyword>
<evidence type="ECO:0000256" key="2">
    <source>
        <dbReference type="SAM" id="Phobius"/>
    </source>
</evidence>
<feature type="transmembrane region" description="Helical" evidence="2">
    <location>
        <begin position="145"/>
        <end position="168"/>
    </location>
</feature>
<dbReference type="InterPro" id="IPR051311">
    <property type="entry name" value="DedA_domain"/>
</dbReference>
<dbReference type="Proteomes" id="UP000076927">
    <property type="component" value="Chromosome"/>
</dbReference>
<dbReference type="PANTHER" id="PTHR42709">
    <property type="entry name" value="ALKALINE PHOSPHATASE LIKE PROTEIN"/>
    <property type="match status" value="1"/>
</dbReference>
<organism evidence="4 5">
    <name type="scientific">Paenibacillus swuensis</name>
    <dbReference type="NCBI Taxonomy" id="1178515"/>
    <lineage>
        <taxon>Bacteria</taxon>
        <taxon>Bacillati</taxon>
        <taxon>Bacillota</taxon>
        <taxon>Bacilli</taxon>
        <taxon>Bacillales</taxon>
        <taxon>Paenibacillaceae</taxon>
        <taxon>Paenibacillus</taxon>
    </lineage>
</organism>
<dbReference type="STRING" id="1178515.SY83_17610"/>
<dbReference type="AlphaFoldDB" id="A0A172TLE3"/>
<gene>
    <name evidence="4" type="ORF">SY83_17610</name>
</gene>
<feature type="transmembrane region" description="Helical" evidence="2">
    <location>
        <begin position="106"/>
        <end position="125"/>
    </location>
</feature>
<dbReference type="OrthoDB" id="9782291at2"/>
<dbReference type="GO" id="GO:0005886">
    <property type="term" value="C:plasma membrane"/>
    <property type="evidence" value="ECO:0007669"/>
    <property type="project" value="TreeGrafter"/>
</dbReference>